<evidence type="ECO:0000313" key="1">
    <source>
        <dbReference type="EMBL" id="CAD8373451.1"/>
    </source>
</evidence>
<sequence length="153" mass="16810">MYDRTSCGVLRWAASSSRRQCADLFTVSGANKLVGVLAVASQNDDANKGNVRVRPFDHVFFTVGCWPNYSDPYTADGVEKVVALDLLARHTVLTGLIRHKLLNTGKDTGARIISTLARHNHLCRGRRAHDAALDDDLAAFVLDWLEKTCGRTA</sequence>
<organism evidence="1">
    <name type="scientific">Minutocellus polymorphus</name>
    <dbReference type="NCBI Taxonomy" id="265543"/>
    <lineage>
        <taxon>Eukaryota</taxon>
        <taxon>Sar</taxon>
        <taxon>Stramenopiles</taxon>
        <taxon>Ochrophyta</taxon>
        <taxon>Bacillariophyta</taxon>
        <taxon>Mediophyceae</taxon>
        <taxon>Cymatosirophycidae</taxon>
        <taxon>Cymatosirales</taxon>
        <taxon>Cymatosiraceae</taxon>
        <taxon>Minutocellus</taxon>
    </lineage>
</organism>
<dbReference type="EMBL" id="HBEJ01012727">
    <property type="protein sequence ID" value="CAD8373451.1"/>
    <property type="molecule type" value="Transcribed_RNA"/>
</dbReference>
<proteinExistence type="predicted"/>
<accession>A0A7S0ASS1</accession>
<dbReference type="AlphaFoldDB" id="A0A7S0ASS1"/>
<reference evidence="1" key="1">
    <citation type="submission" date="2021-01" db="EMBL/GenBank/DDBJ databases">
        <authorList>
            <person name="Corre E."/>
            <person name="Pelletier E."/>
            <person name="Niang G."/>
            <person name="Scheremetjew M."/>
            <person name="Finn R."/>
            <person name="Kale V."/>
            <person name="Holt S."/>
            <person name="Cochrane G."/>
            <person name="Meng A."/>
            <person name="Brown T."/>
            <person name="Cohen L."/>
        </authorList>
    </citation>
    <scope>NUCLEOTIDE SEQUENCE</scope>
    <source>
        <strain evidence="1">CCMP3303</strain>
    </source>
</reference>
<name>A0A7S0ASS1_9STRA</name>
<gene>
    <name evidence="1" type="ORF">MPOL1434_LOCUS7467</name>
</gene>
<protein>
    <submittedName>
        <fullName evidence="1">Uncharacterized protein</fullName>
    </submittedName>
</protein>